<comment type="subunit">
    <text evidence="5">Component of the eukaryotic translation initiation factor 3 (eIF-3) complex.</text>
</comment>
<comment type="function">
    <text evidence="5">Component of the eukaryotic translation initiation factor 3 (eIF-3) complex, which is involved in protein synthesis of a specialized repertoire of mRNAs and, together with other initiation factors, stimulates binding of mRNA and methionyl-tRNAi to the 40S ribosome. The eIF-3 complex specifically targets and initiates translation of a subset of mRNAs involved in cell proliferation.</text>
</comment>
<dbReference type="Pfam" id="PF01399">
    <property type="entry name" value="PCI"/>
    <property type="match status" value="1"/>
</dbReference>
<comment type="similarity">
    <text evidence="5">Belongs to the eIF-3 subunit M family.</text>
</comment>
<dbReference type="PANTHER" id="PTHR15350">
    <property type="entry name" value="COP9 SIGNALOSOME COMPLEX SUBUNIT 7/DENDRITIC CELL PROTEIN GA17"/>
    <property type="match status" value="1"/>
</dbReference>
<reference evidence="8" key="1">
    <citation type="submission" date="2025-08" db="UniProtKB">
        <authorList>
            <consortium name="RefSeq"/>
        </authorList>
    </citation>
    <scope>IDENTIFICATION</scope>
    <source>
        <tissue evidence="8">Whole Larva</tissue>
    </source>
</reference>
<evidence type="ECO:0000256" key="2">
    <source>
        <dbReference type="ARBA" id="ARBA00022490"/>
    </source>
</evidence>
<dbReference type="GO" id="GO:0003743">
    <property type="term" value="F:translation initiation factor activity"/>
    <property type="evidence" value="ECO:0007669"/>
    <property type="project" value="UniProtKB-KW"/>
</dbReference>
<dbReference type="InterPro" id="IPR045237">
    <property type="entry name" value="COPS7/eIF3m"/>
</dbReference>
<organism evidence="7 8">
    <name type="scientific">Nicrophorus vespilloides</name>
    <name type="common">Boreal carrion beetle</name>
    <dbReference type="NCBI Taxonomy" id="110193"/>
    <lineage>
        <taxon>Eukaryota</taxon>
        <taxon>Metazoa</taxon>
        <taxon>Ecdysozoa</taxon>
        <taxon>Arthropoda</taxon>
        <taxon>Hexapoda</taxon>
        <taxon>Insecta</taxon>
        <taxon>Pterygota</taxon>
        <taxon>Neoptera</taxon>
        <taxon>Endopterygota</taxon>
        <taxon>Coleoptera</taxon>
        <taxon>Polyphaga</taxon>
        <taxon>Staphyliniformia</taxon>
        <taxon>Silphidae</taxon>
        <taxon>Nicrophorinae</taxon>
        <taxon>Nicrophorus</taxon>
    </lineage>
</organism>
<dbReference type="RefSeq" id="XP_017772065.1">
    <property type="nucleotide sequence ID" value="XM_017916576.1"/>
</dbReference>
<dbReference type="InterPro" id="IPR036390">
    <property type="entry name" value="WH_DNA-bd_sf"/>
</dbReference>
<comment type="similarity">
    <text evidence="1">Belongs to the CSN7/EIF3M family. CSN7 subfamily.</text>
</comment>
<evidence type="ECO:0000259" key="6">
    <source>
        <dbReference type="PROSITE" id="PS50250"/>
    </source>
</evidence>
<comment type="subcellular location">
    <subcellularLocation>
        <location evidence="5">Cytoplasm</location>
    </subcellularLocation>
</comment>
<keyword evidence="7" id="KW-1185">Reference proteome</keyword>
<dbReference type="InterPro" id="IPR040750">
    <property type="entry name" value="eIF3m_C_helix"/>
</dbReference>
<name>A0ABM1MBW5_NICVS</name>
<evidence type="ECO:0000313" key="7">
    <source>
        <dbReference type="Proteomes" id="UP000695000"/>
    </source>
</evidence>
<dbReference type="Pfam" id="PF18005">
    <property type="entry name" value="eIF3m_C_helix"/>
    <property type="match status" value="1"/>
</dbReference>
<feature type="domain" description="PCI" evidence="6">
    <location>
        <begin position="179"/>
        <end position="341"/>
    </location>
</feature>
<dbReference type="SUPFAM" id="SSF46785">
    <property type="entry name" value="Winged helix' DNA-binding domain"/>
    <property type="match status" value="1"/>
</dbReference>
<dbReference type="Proteomes" id="UP000695000">
    <property type="component" value="Unplaced"/>
</dbReference>
<keyword evidence="4 5" id="KW-0648">Protein biosynthesis</keyword>
<keyword evidence="2 5" id="KW-0963">Cytoplasm</keyword>
<evidence type="ECO:0000256" key="3">
    <source>
        <dbReference type="ARBA" id="ARBA00022540"/>
    </source>
</evidence>
<keyword evidence="3 5" id="KW-0396">Initiation factor</keyword>
<accession>A0ABM1MBW5</accession>
<dbReference type="InterPro" id="IPR000717">
    <property type="entry name" value="PCI_dom"/>
</dbReference>
<gene>
    <name evidence="8" type="primary">LOC108559334</name>
</gene>
<evidence type="ECO:0000256" key="1">
    <source>
        <dbReference type="ARBA" id="ARBA00008482"/>
    </source>
</evidence>
<dbReference type="PANTHER" id="PTHR15350:SF2">
    <property type="entry name" value="EUKARYOTIC TRANSLATION INITIATION FACTOR 3 SUBUNIT M"/>
    <property type="match status" value="1"/>
</dbReference>
<dbReference type="PROSITE" id="PS50250">
    <property type="entry name" value="PCI"/>
    <property type="match status" value="1"/>
</dbReference>
<protein>
    <recommendedName>
        <fullName evidence="5">Eukaryotic translation initiation factor 3 subunit M</fullName>
        <shortName evidence="5">eIF3m</shortName>
    </recommendedName>
</protein>
<dbReference type="GeneID" id="108559334"/>
<proteinExistence type="inferred from homology"/>
<evidence type="ECO:0000313" key="8">
    <source>
        <dbReference type="RefSeq" id="XP_017772065.1"/>
    </source>
</evidence>
<dbReference type="InterPro" id="IPR027528">
    <property type="entry name" value="eIF3m"/>
</dbReference>
<dbReference type="HAMAP" id="MF_03012">
    <property type="entry name" value="eIF3m"/>
    <property type="match status" value="1"/>
</dbReference>
<sequence length="393" mass="44869">MQTPPIFIDISPEDQALELRAYFKSLGAEITEEKSPRGIEDDLHKIIGVCDACFREGQEVEVEAVLNDIVSIMVFIPFERSENIILAFCEKLTKAPGQKLGLICLKALLLLFQSLDEQCAIRYHVYYHLILIGKQTEQVRLVFKDIETLKQQFAQCPPTSEQLQKLYRLLHEVLIASGQSEQAAKVLVELLGTYTVENASQAREDARLCIATALADPKTFLLDPLLSLKPVSFLEGQLIHDLLTIFVSENLAAYMNFYKNHKEFVMSQGLNHEKNMQKMRLLSFMQLAETNNEISFDVIQKELQISEDEVESFIIEVLKTKLVRARMNQSTRKVFITSTMHRTFGRAQWQQLRDLLHSWKANLGSVQDGMKNMATAAAAVDKNEVITYFMMKQ</sequence>
<evidence type="ECO:0000256" key="5">
    <source>
        <dbReference type="HAMAP-Rule" id="MF_03012"/>
    </source>
</evidence>
<evidence type="ECO:0000256" key="4">
    <source>
        <dbReference type="ARBA" id="ARBA00022917"/>
    </source>
</evidence>
<dbReference type="SMART" id="SM00088">
    <property type="entry name" value="PINT"/>
    <property type="match status" value="1"/>
</dbReference>